<reference evidence="3" key="1">
    <citation type="submission" date="2020-06" db="EMBL/GenBank/DDBJ databases">
        <authorList>
            <person name="Li T."/>
            <person name="Hu X."/>
            <person name="Zhang T."/>
            <person name="Song X."/>
            <person name="Zhang H."/>
            <person name="Dai N."/>
            <person name="Sheng W."/>
            <person name="Hou X."/>
            <person name="Wei L."/>
        </authorList>
    </citation>
    <scope>NUCLEOTIDE SEQUENCE</scope>
    <source>
        <strain evidence="3">KEN8</strain>
        <tissue evidence="3">Leaf</tissue>
    </source>
</reference>
<feature type="domain" description="Endonuclease/exonuclease/phosphatase" evidence="2">
    <location>
        <begin position="18"/>
        <end position="174"/>
    </location>
</feature>
<dbReference type="PANTHER" id="PTHR33116">
    <property type="entry name" value="REVERSE TRANSCRIPTASE ZINC-BINDING DOMAIN-CONTAINING PROTEIN-RELATED-RELATED"/>
    <property type="match status" value="1"/>
</dbReference>
<name>A0AAW2K1L6_9LAMI</name>
<dbReference type="AlphaFoldDB" id="A0AAW2K1L6"/>
<reference evidence="3" key="2">
    <citation type="journal article" date="2024" name="Plant">
        <title>Genomic evolution and insights into agronomic trait innovations of Sesamum species.</title>
        <authorList>
            <person name="Miao H."/>
            <person name="Wang L."/>
            <person name="Qu L."/>
            <person name="Liu H."/>
            <person name="Sun Y."/>
            <person name="Le M."/>
            <person name="Wang Q."/>
            <person name="Wei S."/>
            <person name="Zheng Y."/>
            <person name="Lin W."/>
            <person name="Duan Y."/>
            <person name="Cao H."/>
            <person name="Xiong S."/>
            <person name="Wang X."/>
            <person name="Wei L."/>
            <person name="Li C."/>
            <person name="Ma Q."/>
            <person name="Ju M."/>
            <person name="Zhao R."/>
            <person name="Li G."/>
            <person name="Mu C."/>
            <person name="Tian Q."/>
            <person name="Mei H."/>
            <person name="Zhang T."/>
            <person name="Gao T."/>
            <person name="Zhang H."/>
        </authorList>
    </citation>
    <scope>NUCLEOTIDE SEQUENCE</scope>
    <source>
        <strain evidence="3">KEN8</strain>
    </source>
</reference>
<dbReference type="Pfam" id="PF03372">
    <property type="entry name" value="Exo_endo_phos"/>
    <property type="match status" value="1"/>
</dbReference>
<proteinExistence type="predicted"/>
<evidence type="ECO:0000313" key="3">
    <source>
        <dbReference type="EMBL" id="KAL0299858.1"/>
    </source>
</evidence>
<feature type="compositionally biased region" description="Polar residues" evidence="1">
    <location>
        <begin position="599"/>
        <end position="613"/>
    </location>
</feature>
<dbReference type="GO" id="GO:0003824">
    <property type="term" value="F:catalytic activity"/>
    <property type="evidence" value="ECO:0007669"/>
    <property type="project" value="InterPro"/>
</dbReference>
<dbReference type="InterPro" id="IPR036691">
    <property type="entry name" value="Endo/exonu/phosph_ase_sf"/>
</dbReference>
<dbReference type="InterPro" id="IPR005135">
    <property type="entry name" value="Endo/exonuclease/phosphatase"/>
</dbReference>
<feature type="compositionally biased region" description="Polar residues" evidence="1">
    <location>
        <begin position="638"/>
        <end position="660"/>
    </location>
</feature>
<feature type="region of interest" description="Disordered" evidence="1">
    <location>
        <begin position="599"/>
        <end position="669"/>
    </location>
</feature>
<evidence type="ECO:0000256" key="1">
    <source>
        <dbReference type="SAM" id="MobiDB-lite"/>
    </source>
</evidence>
<comment type="caution">
    <text evidence="3">The sequence shown here is derived from an EMBL/GenBank/DDBJ whole genome shotgun (WGS) entry which is preliminary data.</text>
</comment>
<evidence type="ECO:0000259" key="2">
    <source>
        <dbReference type="Pfam" id="PF03372"/>
    </source>
</evidence>
<organism evidence="3">
    <name type="scientific">Sesamum calycinum</name>
    <dbReference type="NCBI Taxonomy" id="2727403"/>
    <lineage>
        <taxon>Eukaryota</taxon>
        <taxon>Viridiplantae</taxon>
        <taxon>Streptophyta</taxon>
        <taxon>Embryophyta</taxon>
        <taxon>Tracheophyta</taxon>
        <taxon>Spermatophyta</taxon>
        <taxon>Magnoliopsida</taxon>
        <taxon>eudicotyledons</taxon>
        <taxon>Gunneridae</taxon>
        <taxon>Pentapetalae</taxon>
        <taxon>asterids</taxon>
        <taxon>lamiids</taxon>
        <taxon>Lamiales</taxon>
        <taxon>Pedaliaceae</taxon>
        <taxon>Sesamum</taxon>
    </lineage>
</organism>
<accession>A0AAW2K1L6</accession>
<protein>
    <recommendedName>
        <fullName evidence="2">Endonuclease/exonuclease/phosphatase domain-containing protein</fullName>
    </recommendedName>
</protein>
<sequence length="669" mass="74112">MGPNGSSPMLGGLMIKAASWNVRGLNGLDHQRAVDQLVRDHNLSFLGLIETRVSQENVQRTRRDLLNNWSWFEDYSGPAGRIWELWSALRNLSTGIQNEPWLILGDFNAVMDDSEVCGQAADTSASMVEFRSCIRDTGLVPLPFTGCPYTWHNCSEGPRSLWKRLDRMLVNGAWMCGLVRRFLGSVENVWKHHIPGTAMYEIVCKLKLLKAEFRRQKKRTGELTHEIRQLTTAEASLLVAPVTAYEVKEAFFEIDIESAPGPDGFSSAFYRAAWPVVGQSMVEAVGEFFRTGGRGLRQGDPISPYLFGLVMEVGSALLRYRIQNAPHFQYHWKCKDLGLINLCFVDDVLLFCLKVNPAKSQIILSRAVQQQRQQLLTAPLIDKVDTRLAGWNHQNLSYAGRLQLIKSVLSNLHTYWASVFILPKGVLKMLLERKMRTFLWQGPSGGGQAKVAWDQICKPKVEGGLAEPMVLAAATDSDIVEIMSLLPPTTPSAATQSVGEAIQALLGMARGHYVGEQTTVRNSGLEWGLRFLGESESLKVRWEQKFKTRQNLTLKSVTGRPSTPFRPRISLLPRRVLRTGMETQPAPIEEQSNVLVGGSTSSEVEVHGSSSNLGPELPEPSGEHPTILVGGSMELDTSEVSSSLESGPGSQEQGPQNGEINQECVAPHQ</sequence>
<dbReference type="SUPFAM" id="SSF56219">
    <property type="entry name" value="DNase I-like"/>
    <property type="match status" value="1"/>
</dbReference>
<gene>
    <name evidence="3" type="ORF">Scaly_3067400</name>
</gene>
<dbReference type="PANTHER" id="PTHR33116:SF78">
    <property type="entry name" value="OS12G0587133 PROTEIN"/>
    <property type="match status" value="1"/>
</dbReference>
<dbReference type="Gene3D" id="3.60.10.10">
    <property type="entry name" value="Endonuclease/exonuclease/phosphatase"/>
    <property type="match status" value="2"/>
</dbReference>
<dbReference type="EMBL" id="JACGWM010000769">
    <property type="protein sequence ID" value="KAL0299858.1"/>
    <property type="molecule type" value="Genomic_DNA"/>
</dbReference>